<evidence type="ECO:0000256" key="7">
    <source>
        <dbReference type="RuleBase" id="RU364004"/>
    </source>
</evidence>
<feature type="region of interest" description="Disordered" evidence="8">
    <location>
        <begin position="207"/>
        <end position="241"/>
    </location>
</feature>
<evidence type="ECO:0000256" key="3">
    <source>
        <dbReference type="ARBA" id="ARBA00022552"/>
    </source>
</evidence>
<dbReference type="GO" id="GO:0005730">
    <property type="term" value="C:nucleolus"/>
    <property type="evidence" value="ECO:0007669"/>
    <property type="project" value="UniProtKB-SubCell"/>
</dbReference>
<evidence type="ECO:0000256" key="5">
    <source>
        <dbReference type="ARBA" id="ARBA00022884"/>
    </source>
</evidence>
<comment type="function">
    <text evidence="7">Required for ribosome biogenesis. Part of a complex which catalyzes pseudouridylation of rRNA. This involves the isomerization of uridine such that the ribose is subsequently attached to C5, instead of the normal N1. Pseudouridine ("psi") residues may serve to stabilize the conformation of rRNAs.</text>
</comment>
<dbReference type="Gene3D" id="2.40.10.230">
    <property type="entry name" value="Probable tRNA pseudouridine synthase domain"/>
    <property type="match status" value="1"/>
</dbReference>
<accession>A0AAV9ICE5</accession>
<dbReference type="SUPFAM" id="SSF50447">
    <property type="entry name" value="Translation proteins"/>
    <property type="match status" value="1"/>
</dbReference>
<evidence type="ECO:0000313" key="9">
    <source>
        <dbReference type="EMBL" id="KAK4524968.1"/>
    </source>
</evidence>
<dbReference type="Proteomes" id="UP001300502">
    <property type="component" value="Unassembled WGS sequence"/>
</dbReference>
<keyword evidence="6 7" id="KW-0539">Nucleus</keyword>
<keyword evidence="5 7" id="KW-0694">RNA-binding</keyword>
<dbReference type="InterPro" id="IPR040309">
    <property type="entry name" value="Naf1"/>
</dbReference>
<gene>
    <name evidence="9" type="ORF">GAYE_SCF07G2872</name>
</gene>
<evidence type="ECO:0000256" key="1">
    <source>
        <dbReference type="ARBA" id="ARBA00009801"/>
    </source>
</evidence>
<evidence type="ECO:0000256" key="2">
    <source>
        <dbReference type="ARBA" id="ARBA00022517"/>
    </source>
</evidence>
<reference evidence="9 10" key="1">
    <citation type="submission" date="2022-07" db="EMBL/GenBank/DDBJ databases">
        <title>Genome-wide signatures of adaptation to extreme environments.</title>
        <authorList>
            <person name="Cho C.H."/>
            <person name="Yoon H.S."/>
        </authorList>
    </citation>
    <scope>NUCLEOTIDE SEQUENCE [LARGE SCALE GENOMIC DNA]</scope>
    <source>
        <strain evidence="9 10">108.79 E11</strain>
    </source>
</reference>
<evidence type="ECO:0000256" key="6">
    <source>
        <dbReference type="ARBA" id="ARBA00023242"/>
    </source>
</evidence>
<comment type="similarity">
    <text evidence="1">Belongs to the NAF1 family.</text>
</comment>
<dbReference type="PANTHER" id="PTHR31633:SF1">
    <property type="entry name" value="H_ACA RIBONUCLEOPROTEIN COMPLEX NON-CORE SUBUNIT NAF1"/>
    <property type="match status" value="1"/>
</dbReference>
<dbReference type="Pfam" id="PF04410">
    <property type="entry name" value="Gar1"/>
    <property type="match status" value="1"/>
</dbReference>
<keyword evidence="7" id="KW-0687">Ribonucleoprotein</keyword>
<keyword evidence="2 7" id="KW-0690">Ribosome biogenesis</keyword>
<dbReference type="GO" id="GO:0005732">
    <property type="term" value="C:sno(s)RNA-containing ribonucleoprotein complex"/>
    <property type="evidence" value="ECO:0007669"/>
    <property type="project" value="InterPro"/>
</dbReference>
<dbReference type="PANTHER" id="PTHR31633">
    <property type="entry name" value="H/ACA RIBONUCLEOPROTEIN COMPLEX NON-CORE SUBUNIT NAF1"/>
    <property type="match status" value="1"/>
</dbReference>
<dbReference type="AlphaFoldDB" id="A0AAV9ICE5"/>
<dbReference type="GO" id="GO:0006364">
    <property type="term" value="P:rRNA processing"/>
    <property type="evidence" value="ECO:0007669"/>
    <property type="project" value="UniProtKB-KW"/>
</dbReference>
<name>A0AAV9ICE5_9RHOD</name>
<feature type="region of interest" description="Disordered" evidence="8">
    <location>
        <begin position="1"/>
        <end position="22"/>
    </location>
</feature>
<comment type="caution">
    <text evidence="9">The sequence shown here is derived from an EMBL/GenBank/DDBJ whole genome shotgun (WGS) entry which is preliminary data.</text>
</comment>
<dbReference type="InterPro" id="IPR038664">
    <property type="entry name" value="Gar1/Naf1_Cbf5-bd_sf"/>
</dbReference>
<keyword evidence="3 7" id="KW-0698">rRNA processing</keyword>
<comment type="similarity">
    <text evidence="7">Belongs to the GAR1 family.</text>
</comment>
<dbReference type="EMBL" id="JANCYU010000027">
    <property type="protein sequence ID" value="KAK4524968.1"/>
    <property type="molecule type" value="Genomic_DNA"/>
</dbReference>
<dbReference type="GO" id="GO:0001522">
    <property type="term" value="P:pseudouridine synthesis"/>
    <property type="evidence" value="ECO:0007669"/>
    <property type="project" value="InterPro"/>
</dbReference>
<proteinExistence type="inferred from homology"/>
<comment type="subcellular location">
    <subcellularLocation>
        <location evidence="7">Nucleus</location>
        <location evidence="7">Nucleolus</location>
    </subcellularLocation>
</comment>
<keyword evidence="4" id="KW-0597">Phosphoprotein</keyword>
<dbReference type="GO" id="GO:0000493">
    <property type="term" value="P:box H/ACA snoRNP assembly"/>
    <property type="evidence" value="ECO:0007669"/>
    <property type="project" value="InterPro"/>
</dbReference>
<keyword evidence="10" id="KW-1185">Reference proteome</keyword>
<evidence type="ECO:0000256" key="4">
    <source>
        <dbReference type="ARBA" id="ARBA00022553"/>
    </source>
</evidence>
<evidence type="ECO:0000256" key="8">
    <source>
        <dbReference type="SAM" id="MobiDB-lite"/>
    </source>
</evidence>
<dbReference type="InterPro" id="IPR007504">
    <property type="entry name" value="H/ACA_rnp_Gar1/Naf1"/>
</dbReference>
<organism evidence="9 10">
    <name type="scientific">Galdieria yellowstonensis</name>
    <dbReference type="NCBI Taxonomy" id="3028027"/>
    <lineage>
        <taxon>Eukaryota</taxon>
        <taxon>Rhodophyta</taxon>
        <taxon>Bangiophyceae</taxon>
        <taxon>Galdieriales</taxon>
        <taxon>Galdieriaceae</taxon>
        <taxon>Galdieria</taxon>
    </lineage>
</organism>
<protein>
    <recommendedName>
        <fullName evidence="7">H/ACA ribonucleoprotein complex subunit</fullName>
    </recommendedName>
</protein>
<feature type="compositionally biased region" description="Basic and acidic residues" evidence="8">
    <location>
        <begin position="214"/>
        <end position="228"/>
    </location>
</feature>
<evidence type="ECO:0000313" key="10">
    <source>
        <dbReference type="Proteomes" id="UP001300502"/>
    </source>
</evidence>
<dbReference type="GO" id="GO:0003723">
    <property type="term" value="F:RNA binding"/>
    <property type="evidence" value="ECO:0007669"/>
    <property type="project" value="UniProtKB-KW"/>
</dbReference>
<comment type="subunit">
    <text evidence="7">Component of the small nucleolar ribonucleoprotein particles containing H/ACA-type snoRNAs (H/ACA snoRNPs).</text>
</comment>
<dbReference type="InterPro" id="IPR009000">
    <property type="entry name" value="Transl_B-barrel_sf"/>
</dbReference>
<sequence length="301" mass="33655">MSSLDCCLPSTLEETQVGETGAVVNESFKETESVSSGSESSSSELESIFKATEQLSHFYIAEDQEDASDAPPKTRNEFLPEELPFIEETFPEITVDYEIRPLGRISTVVESFLVIESFEAEPVLDLGSLVVFEDRKPVGRVFDVFGPVKQPLYSIRLRPTDDELRESLGKSTFFVVEYSRFVDTNSAYIKGSDASWYNDEEVPLELQECSDDEYERKSSKTKSNEKSSTKKRTKASKNLESVHQFSTVEQQDYNVANPDNLGVTGVVEETGHFPIKTIPCLESFQVSKLTSSIPGLTRKSS</sequence>